<dbReference type="GO" id="GO:0006953">
    <property type="term" value="P:acute-phase response"/>
    <property type="evidence" value="ECO:0007669"/>
    <property type="project" value="UniProtKB-ARBA"/>
</dbReference>
<evidence type="ECO:0000256" key="12">
    <source>
        <dbReference type="ARBA" id="ARBA00047024"/>
    </source>
</evidence>
<evidence type="ECO:0000256" key="1">
    <source>
        <dbReference type="ARBA" id="ARBA00004613"/>
    </source>
</evidence>
<comment type="subunit">
    <text evidence="12">I-alpha-I plasma protease inhibitors are assembled from one or two heavy chains (HC) and one light chain, bikunin. Inter-alpha-inhibitor (I-alpha-I) is composed of ITIH1/HC1, ITIH2/HC2 and bikunin. Interacts with TNFAIP6 (via Link and CUB domains).</text>
</comment>
<keyword evidence="6 13" id="KW-0732">Signal</keyword>
<dbReference type="SUPFAM" id="SSF53300">
    <property type="entry name" value="vWA-like"/>
    <property type="match status" value="1"/>
</dbReference>
<evidence type="ECO:0000259" key="15">
    <source>
        <dbReference type="PROSITE" id="PS51468"/>
    </source>
</evidence>
<accession>A0A6G1BCS4</accession>
<feature type="non-terminal residue" evidence="16">
    <location>
        <position position="908"/>
    </location>
</feature>
<keyword evidence="7" id="KW-0722">Serine protease inhibitor</keyword>
<comment type="caution">
    <text evidence="16">The sequence shown here is derived from an EMBL/GenBank/DDBJ whole genome shotgun (WGS) entry which is preliminary data.</text>
</comment>
<feature type="domain" description="VWFA" evidence="14">
    <location>
        <begin position="286"/>
        <end position="469"/>
    </location>
</feature>
<protein>
    <recommendedName>
        <fullName evidence="11">Inter-alpha-trypsin inhibitor heavy chain H1</fullName>
    </recommendedName>
</protein>
<dbReference type="CDD" id="cd01461">
    <property type="entry name" value="vWA_interalpha_trypsin_inhibitor"/>
    <property type="match status" value="1"/>
</dbReference>
<evidence type="ECO:0000256" key="11">
    <source>
        <dbReference type="ARBA" id="ARBA00039925"/>
    </source>
</evidence>
<sequence>MDGTVGLRVLLCVCLASLLIPQAMPTQGSPPGRPKVSKVCGVDGVTIRSLKVNCKVTSRFAHYVITSQVVNNADEAKEVAFDVEIPKTAFISDFAITADGKAFIGDIKDKVTAWKQYRKAAVSGENAGLVRASGRTMEQFTIHLTIGPRSKATFRLTYEEVLKRRLTQYHIDIKVKPKQLVHHFEIDVDIFEPQGISKLDAQASFLPKELASQLITKSFSGKKGHVLFRPTVGQQQSCPTCSTSLLNGDFKVTYDVNRDKLCDLLVANNHFAHFFAPQNLTNLNKNLVFVIDISTSMEGQKVKQTKEALLKILGDMRPGDYFDLVLFGSEVQSWRGALVQASAANLRAAQDFVRRFLLAGATNLNGGLLRGIEILNQAHRSVPEPSNHASVLIMLTDGEPTEGVTDRSQILKNVRNAIRGRFPLYNLGFGHNVDFNFLEVMSMENNGRAQRIYEDHDATQQLQGFYDQVANPLLVDVELLYPQDTVSALTQHRHKQYYEGSEIMVAGRIADHKLSSFKADVLARGEGQEFKATCLVDEEEMKKLLQERGHMLENHVERLWAYLTIQELLAKRMKLEGKEKANVTAKALQMSLAYQFVTPLTSMIMRGMTDEDGLEPIIDKPPEGKWDAILLTPIHSLPAFVLSALQPSPTRPSSNIQQLPNRVTGVDTDPHFLIHVPQKEDTLCFNINEEPGVVLSLVQDPDTGFSVNGQLIGNKASSPGQHEGTYFGRLGIANPATDFQLEVTPQNITLNPGLGGPVFSWRDQASVRQHEVVVTINRKRSLVVSVEDGGTFEVVLHRVWKGSAIRQDFLGFYVLDSRRMSARTHGLLGQFFHPFDYKVSDPHPGSDPTKTDATMVVKSRQLTVTRGLQKDYSKDPRHGAEVTCWFIHNNGAGLIDGVYTDYIVPDIF</sequence>
<dbReference type="PANTHER" id="PTHR10338:SF106">
    <property type="entry name" value="INTER-ALPHA-TRYPSIN INHIBITOR HEAVY CHAIN H1"/>
    <property type="match status" value="1"/>
</dbReference>
<evidence type="ECO:0000256" key="2">
    <source>
        <dbReference type="ARBA" id="ARBA00010158"/>
    </source>
</evidence>
<evidence type="ECO:0000256" key="5">
    <source>
        <dbReference type="ARBA" id="ARBA00022690"/>
    </source>
</evidence>
<feature type="signal peptide" evidence="13">
    <location>
        <begin position="1"/>
        <end position="25"/>
    </location>
</feature>
<dbReference type="PROSITE" id="PS50234">
    <property type="entry name" value="VWFA"/>
    <property type="match status" value="1"/>
</dbReference>
<evidence type="ECO:0000313" key="16">
    <source>
        <dbReference type="EMBL" id="KAF0885858.1"/>
    </source>
</evidence>
<evidence type="ECO:0000256" key="7">
    <source>
        <dbReference type="ARBA" id="ARBA00022900"/>
    </source>
</evidence>
<keyword evidence="9" id="KW-0325">Glycoprotein</keyword>
<evidence type="ECO:0000259" key="14">
    <source>
        <dbReference type="PROSITE" id="PS50234"/>
    </source>
</evidence>
<evidence type="ECO:0000256" key="13">
    <source>
        <dbReference type="SAM" id="SignalP"/>
    </source>
</evidence>
<keyword evidence="3" id="KW-0964">Secreted</keyword>
<dbReference type="InterPro" id="IPR013694">
    <property type="entry name" value="VIT"/>
</dbReference>
<dbReference type="PANTHER" id="PTHR10338">
    <property type="entry name" value="INTER-ALPHA-TRYPSIN INHIBITOR HEAVY CHAIN FAMILY MEMBER"/>
    <property type="match status" value="1"/>
</dbReference>
<evidence type="ECO:0000256" key="4">
    <source>
        <dbReference type="ARBA" id="ARBA00022553"/>
    </source>
</evidence>
<dbReference type="Pfam" id="PF06668">
    <property type="entry name" value="ITI_HC_C"/>
    <property type="match status" value="1"/>
</dbReference>
<proteinExistence type="inferred from homology"/>
<gene>
    <name evidence="16" type="primary">Itih1</name>
    <name evidence="16" type="ORF">FOF47_R12196</name>
</gene>
<dbReference type="GO" id="GO:0030212">
    <property type="term" value="P:hyaluronan metabolic process"/>
    <property type="evidence" value="ECO:0007669"/>
    <property type="project" value="InterPro"/>
</dbReference>
<dbReference type="Pfam" id="PF08487">
    <property type="entry name" value="VIT"/>
    <property type="match status" value="1"/>
</dbReference>
<evidence type="ECO:0000256" key="3">
    <source>
        <dbReference type="ARBA" id="ARBA00022525"/>
    </source>
</evidence>
<keyword evidence="5" id="KW-0646">Protease inhibitor</keyword>
<dbReference type="AlphaFoldDB" id="A0A6G1BCS4"/>
<reference evidence="16 17" key="1">
    <citation type="submission" date="2019-11" db="EMBL/GenBank/DDBJ databases">
        <authorList>
            <person name="Yang C."/>
            <person name="Li F."/>
        </authorList>
    </citation>
    <scope>NUCLEOTIDE SEQUENCE [LARGE SCALE GENOMIC DNA]</scope>
    <source>
        <strain evidence="16">KB4526</strain>
        <tissue evidence="16">Muscle</tissue>
    </source>
</reference>
<dbReference type="GO" id="GO:0004867">
    <property type="term" value="F:serine-type endopeptidase inhibitor activity"/>
    <property type="evidence" value="ECO:0007669"/>
    <property type="project" value="UniProtKB-KW"/>
</dbReference>
<dbReference type="InterPro" id="IPR010600">
    <property type="entry name" value="ITI_HC_C"/>
</dbReference>
<evidence type="ECO:0000313" key="17">
    <source>
        <dbReference type="Proteomes" id="UP000475037"/>
    </source>
</evidence>
<dbReference type="FunFam" id="3.40.50.410:FF:000013">
    <property type="entry name" value="inter-alpha-trypsin inhibitor heavy chain H2"/>
    <property type="match status" value="1"/>
</dbReference>
<dbReference type="SMART" id="SM00609">
    <property type="entry name" value="VIT"/>
    <property type="match status" value="1"/>
</dbReference>
<feature type="domain" description="VIT" evidence="15">
    <location>
        <begin position="31"/>
        <end position="160"/>
    </location>
</feature>
<comment type="subcellular location">
    <subcellularLocation>
        <location evidence="1">Secreted</location>
    </subcellularLocation>
</comment>
<dbReference type="InterPro" id="IPR036465">
    <property type="entry name" value="vWFA_dom_sf"/>
</dbReference>
<organism evidence="16 17">
    <name type="scientific">Crocuta crocuta</name>
    <name type="common">Spotted hyena</name>
    <dbReference type="NCBI Taxonomy" id="9678"/>
    <lineage>
        <taxon>Eukaryota</taxon>
        <taxon>Metazoa</taxon>
        <taxon>Chordata</taxon>
        <taxon>Craniata</taxon>
        <taxon>Vertebrata</taxon>
        <taxon>Euteleostomi</taxon>
        <taxon>Mammalia</taxon>
        <taxon>Eutheria</taxon>
        <taxon>Laurasiatheria</taxon>
        <taxon>Carnivora</taxon>
        <taxon>Feliformia</taxon>
        <taxon>Hyaenidae</taxon>
        <taxon>Crocuta</taxon>
    </lineage>
</organism>
<feature type="chain" id="PRO_5026275012" description="Inter-alpha-trypsin inhibitor heavy chain H1" evidence="13">
    <location>
        <begin position="26"/>
        <end position="908"/>
    </location>
</feature>
<dbReference type="InterPro" id="IPR050934">
    <property type="entry name" value="ITIH"/>
</dbReference>
<dbReference type="Pfam" id="PF00092">
    <property type="entry name" value="VWA"/>
    <property type="match status" value="1"/>
</dbReference>
<dbReference type="SMART" id="SM00327">
    <property type="entry name" value="VWA"/>
    <property type="match status" value="1"/>
</dbReference>
<keyword evidence="4" id="KW-0597">Phosphoprotein</keyword>
<name>A0A6G1BCS4_CROCR</name>
<dbReference type="InterPro" id="IPR002035">
    <property type="entry name" value="VWF_A"/>
</dbReference>
<dbReference type="Proteomes" id="UP000475037">
    <property type="component" value="Unassembled WGS sequence"/>
</dbReference>
<comment type="similarity">
    <text evidence="2">Belongs to the ITIH family.</text>
</comment>
<evidence type="ECO:0000256" key="9">
    <source>
        <dbReference type="ARBA" id="ARBA00023180"/>
    </source>
</evidence>
<comment type="function">
    <text evidence="10">May act as a carrier of hyaluronan in serum or as a binding protein between hyaluronan and other matrix protein, including those on cell surfaces in tissues to regulate the localization, synthesis and degradation of hyaluronan which are essential to cells undergoing biological processes.</text>
</comment>
<keyword evidence="17" id="KW-1185">Reference proteome</keyword>
<evidence type="ECO:0000256" key="8">
    <source>
        <dbReference type="ARBA" id="ARBA00022974"/>
    </source>
</evidence>
<dbReference type="GO" id="GO:0005576">
    <property type="term" value="C:extracellular region"/>
    <property type="evidence" value="ECO:0007669"/>
    <property type="project" value="UniProtKB-SubCell"/>
</dbReference>
<keyword evidence="8" id="KW-0654">Proteoglycan</keyword>
<dbReference type="PROSITE" id="PS51468">
    <property type="entry name" value="VIT"/>
    <property type="match status" value="1"/>
</dbReference>
<dbReference type="Gene3D" id="3.40.50.410">
    <property type="entry name" value="von Willebrand factor, type A domain"/>
    <property type="match status" value="1"/>
</dbReference>
<feature type="non-terminal residue" evidence="16">
    <location>
        <position position="1"/>
    </location>
</feature>
<evidence type="ECO:0000256" key="6">
    <source>
        <dbReference type="ARBA" id="ARBA00022729"/>
    </source>
</evidence>
<evidence type="ECO:0000256" key="10">
    <source>
        <dbReference type="ARBA" id="ARBA00037051"/>
    </source>
</evidence>
<dbReference type="EMBL" id="VOAJ01001028">
    <property type="protein sequence ID" value="KAF0885858.1"/>
    <property type="molecule type" value="Genomic_DNA"/>
</dbReference>